<dbReference type="OrthoDB" id="2633576at2759"/>
<comment type="caution">
    <text evidence="1">The sequence shown here is derived from an EMBL/GenBank/DDBJ whole genome shotgun (WGS) entry which is preliminary data.</text>
</comment>
<dbReference type="GeneID" id="64593881"/>
<dbReference type="Proteomes" id="UP000719766">
    <property type="component" value="Unassembled WGS sequence"/>
</dbReference>
<organism evidence="1 2">
    <name type="scientific">Suillus plorans</name>
    <dbReference type="NCBI Taxonomy" id="116603"/>
    <lineage>
        <taxon>Eukaryota</taxon>
        <taxon>Fungi</taxon>
        <taxon>Dikarya</taxon>
        <taxon>Basidiomycota</taxon>
        <taxon>Agaricomycotina</taxon>
        <taxon>Agaricomycetes</taxon>
        <taxon>Agaricomycetidae</taxon>
        <taxon>Boletales</taxon>
        <taxon>Suillineae</taxon>
        <taxon>Suillaceae</taxon>
        <taxon>Suillus</taxon>
    </lineage>
</organism>
<sequence length="218" mass="24107">MPVARATLKQCLCKECIEKGGYDEKGAPKGVLMAERSIVSHVLHVKMERATDNTSSVAIIADDLRRLTLAMDMPVNISSSSTVCTVELKPDAVLDNIESRIQQCFHLLLHSCRIDHVGHELHLLRKAMQKVTRQTNIIIAQKKAIRSQIDGTDVHNILYDTDGPGGKLFPMEAGGPMQGIYRVDEWADVHEYSVDGWAGVVGYYADGCIKVDVYEIDG</sequence>
<protein>
    <submittedName>
        <fullName evidence="1">Uncharacterized protein</fullName>
    </submittedName>
</protein>
<evidence type="ECO:0000313" key="2">
    <source>
        <dbReference type="Proteomes" id="UP000719766"/>
    </source>
</evidence>
<evidence type="ECO:0000313" key="1">
    <source>
        <dbReference type="EMBL" id="KAG1794242.1"/>
    </source>
</evidence>
<dbReference type="RefSeq" id="XP_041160470.1">
    <property type="nucleotide sequence ID" value="XM_041300117.1"/>
</dbReference>
<reference evidence="1" key="1">
    <citation type="journal article" date="2020" name="New Phytol.">
        <title>Comparative genomics reveals dynamic genome evolution in host specialist ectomycorrhizal fungi.</title>
        <authorList>
            <person name="Lofgren L.A."/>
            <person name="Nguyen N.H."/>
            <person name="Vilgalys R."/>
            <person name="Ruytinx J."/>
            <person name="Liao H.L."/>
            <person name="Branco S."/>
            <person name="Kuo A."/>
            <person name="LaButti K."/>
            <person name="Lipzen A."/>
            <person name="Andreopoulos W."/>
            <person name="Pangilinan J."/>
            <person name="Riley R."/>
            <person name="Hundley H."/>
            <person name="Na H."/>
            <person name="Barry K."/>
            <person name="Grigoriev I.V."/>
            <person name="Stajich J.E."/>
            <person name="Kennedy P.G."/>
        </authorList>
    </citation>
    <scope>NUCLEOTIDE SEQUENCE</scope>
    <source>
        <strain evidence="1">S12</strain>
    </source>
</reference>
<gene>
    <name evidence="1" type="ORF">HD556DRAFT_1308291</name>
</gene>
<name>A0A9P7AQT1_9AGAM</name>
<proteinExistence type="predicted"/>
<accession>A0A9P7AQT1</accession>
<dbReference type="AlphaFoldDB" id="A0A9P7AQT1"/>
<dbReference type="EMBL" id="JABBWE010000027">
    <property type="protein sequence ID" value="KAG1794242.1"/>
    <property type="molecule type" value="Genomic_DNA"/>
</dbReference>
<keyword evidence="2" id="KW-1185">Reference proteome</keyword>